<feature type="region of interest" description="Disordered" evidence="2">
    <location>
        <begin position="647"/>
        <end position="755"/>
    </location>
</feature>
<feature type="region of interest" description="Disordered" evidence="2">
    <location>
        <begin position="131"/>
        <end position="170"/>
    </location>
</feature>
<sequence>MASSKKVSPHRRKSIAGTNQNVPSIVPKGRRRAHSIVPGATLSPLAKARRSLAPRKSILKAFSNVLNVDPSSQQSSGSSQPAANDDTVNATRSMEITQDYPAPVPDNTGRKSLGGRRVSFFNASFVRMYDPNRKANSGTPAPDSAPDVPDAQSNENDYPGQNSRRRRSSVRYSMAGNEDMDMTTIMQRGAFQPKGSAILDEELEFDEDDDDDYGDDDMEVTEAIQGHFSRKRSLSMGGRQPLAEVESTSTAQSFAEDNTRSDIGNDSMRSDATSEQSSFMVDFTVPLGQSLRPAEKDDVWLALKQMTHSGDQPAEPESSFEEEESLRGNDEMPLDDAVERLLRARDSLPLSGAPEVENDHEPQDDTFTETEDSFNDNDDELDGNKTLNLSKVLGRPSIGLNSRMSVGYGSNMDESEVYGNMAIPSQSTPRHSFALPPQQAPTEEAGADQPSQQPRKSLVFQPPHKNDDDVSKFTETPATQPRKSTGTFSSTPRAPATPSSQSKPKPKPTFSAAFAPPVARPSPKKPTTPSASTSTVTPAKRPHISTQDDADNMEIDQPSPAKRQALASKWLDAAEAPKPKTPSLSPVADRTAPVPRPLSPTKKAPFLPTVSAEAFASGPPPIQSALRRPSGYFARRKSLAVSFNVPVDSDKPVAPVAGPSSAKKRAGIGMGRASMGAAPSHTWTRPEKPTTAEPTSPSKAKGKEVEADTCIRETARQASASPSPTRGSPAPVRPPSVEPVLEQRHPSPQIQRPTRLEQVQEELEDDFSANMEVDTDATQQWREGVEQAGYEEQEEDVFLSMTGIKFMDELTAPRRSVHPSQQPLRQPRNPADIALAEYVAAMAIDIPQLELYTRVSMDLQAWIAKSKIVFAEAEEEAAKVTPELFVEYARADEEGQAELLHQLNLIRTHTRYLARSDWYDWKLQWVEGLRVTADEAFTSLENDARMLEEPKKIAAEIIPDLEKEYEDLIRELEQEQAEVAEIEGGDQDYLNELKATIAEQNIEIEALKAELAEGSDQVRWLQERAKELDFQAREAKNTITTAERALRLKQTSTRSEVFRLKDELEALEDLHMCRITKVSADLFEYVYSSLFQVSIPCKNFKPIVDKVSIFRHGKQSMRYKDNFPRLSSFLLMAATQLINQGEDLTVREIVHRLSDYWSSCAELRSQLTLLSIKYPVEIAVPPPSRETTLPSFKAKAMVMFPSATAKAYITFVFSLDAFSRWPLAIDSLDCEVDVAYGLVDRSTIMQAVVARLAQATPAESYACLLDACIEAQDVYH</sequence>
<evidence type="ECO:0000313" key="5">
    <source>
        <dbReference type="Proteomes" id="UP000054270"/>
    </source>
</evidence>
<dbReference type="Pfam" id="PF18210">
    <property type="entry name" value="Knl1_RWD_C"/>
    <property type="match status" value="1"/>
</dbReference>
<gene>
    <name evidence="4" type="ORF">HYPSUDRAFT_52789</name>
</gene>
<dbReference type="OMA" id="WRMKLQE"/>
<feature type="region of interest" description="Disordered" evidence="2">
    <location>
        <begin position="95"/>
        <end position="114"/>
    </location>
</feature>
<feature type="compositionally biased region" description="Polar residues" evidence="2">
    <location>
        <begin position="246"/>
        <end position="264"/>
    </location>
</feature>
<dbReference type="OrthoDB" id="5592879at2759"/>
<proteinExistence type="predicted"/>
<feature type="compositionally biased region" description="Low complexity" evidence="2">
    <location>
        <begin position="527"/>
        <end position="539"/>
    </location>
</feature>
<dbReference type="GO" id="GO:0007094">
    <property type="term" value="P:mitotic spindle assembly checkpoint signaling"/>
    <property type="evidence" value="ECO:0007669"/>
    <property type="project" value="TreeGrafter"/>
</dbReference>
<dbReference type="SMART" id="SM00787">
    <property type="entry name" value="Spc7"/>
    <property type="match status" value="1"/>
</dbReference>
<dbReference type="Pfam" id="PF08317">
    <property type="entry name" value="Spc7"/>
    <property type="match status" value="1"/>
</dbReference>
<feature type="region of interest" description="Disordered" evidence="2">
    <location>
        <begin position="1"/>
        <end position="38"/>
    </location>
</feature>
<feature type="compositionally biased region" description="Acidic residues" evidence="2">
    <location>
        <begin position="364"/>
        <end position="381"/>
    </location>
</feature>
<feature type="coiled-coil region" evidence="1">
    <location>
        <begin position="951"/>
        <end position="1045"/>
    </location>
</feature>
<dbReference type="EMBL" id="KN817529">
    <property type="protein sequence ID" value="KJA26075.1"/>
    <property type="molecule type" value="Genomic_DNA"/>
</dbReference>
<accession>A0A0D2Q3C6</accession>
<dbReference type="InterPro" id="IPR040850">
    <property type="entry name" value="Knl1_RWD_C"/>
</dbReference>
<feature type="domain" description="Spc7 kinetochore protein" evidence="3">
    <location>
        <begin position="785"/>
        <end position="1096"/>
    </location>
</feature>
<organism evidence="4 5">
    <name type="scientific">Hypholoma sublateritium (strain FD-334 SS-4)</name>
    <dbReference type="NCBI Taxonomy" id="945553"/>
    <lineage>
        <taxon>Eukaryota</taxon>
        <taxon>Fungi</taxon>
        <taxon>Dikarya</taxon>
        <taxon>Basidiomycota</taxon>
        <taxon>Agaricomycotina</taxon>
        <taxon>Agaricomycetes</taxon>
        <taxon>Agaricomycetidae</taxon>
        <taxon>Agaricales</taxon>
        <taxon>Agaricineae</taxon>
        <taxon>Strophariaceae</taxon>
        <taxon>Hypholoma</taxon>
    </lineage>
</organism>
<feature type="compositionally biased region" description="Low complexity" evidence="2">
    <location>
        <begin position="487"/>
        <end position="503"/>
    </location>
</feature>
<dbReference type="AlphaFoldDB" id="A0A0D2Q3C6"/>
<keyword evidence="5" id="KW-1185">Reference proteome</keyword>
<protein>
    <recommendedName>
        <fullName evidence="3">Spc7 kinetochore protein domain-containing protein</fullName>
    </recommendedName>
</protein>
<feature type="compositionally biased region" description="Polar residues" evidence="2">
    <location>
        <begin position="152"/>
        <end position="162"/>
    </location>
</feature>
<feature type="compositionally biased region" description="Basic and acidic residues" evidence="2">
    <location>
        <begin position="701"/>
        <end position="715"/>
    </location>
</feature>
<evidence type="ECO:0000256" key="2">
    <source>
        <dbReference type="SAM" id="MobiDB-lite"/>
    </source>
</evidence>
<dbReference type="GO" id="GO:1990758">
    <property type="term" value="P:mitotic sister chromatid biorientation"/>
    <property type="evidence" value="ECO:0007669"/>
    <property type="project" value="TreeGrafter"/>
</dbReference>
<feature type="region of interest" description="Disordered" evidence="2">
    <location>
        <begin position="229"/>
        <end position="277"/>
    </location>
</feature>
<evidence type="ECO:0000259" key="3">
    <source>
        <dbReference type="SMART" id="SM00787"/>
    </source>
</evidence>
<dbReference type="Proteomes" id="UP000054270">
    <property type="component" value="Unassembled WGS sequence"/>
</dbReference>
<evidence type="ECO:0000256" key="1">
    <source>
        <dbReference type="SAM" id="Coils"/>
    </source>
</evidence>
<dbReference type="GO" id="GO:0000776">
    <property type="term" value="C:kinetochore"/>
    <property type="evidence" value="ECO:0007669"/>
    <property type="project" value="TreeGrafter"/>
</dbReference>
<dbReference type="InterPro" id="IPR033338">
    <property type="entry name" value="Spc105/Spc7"/>
</dbReference>
<feature type="compositionally biased region" description="Polar residues" evidence="2">
    <location>
        <begin position="716"/>
        <end position="726"/>
    </location>
</feature>
<dbReference type="STRING" id="945553.A0A0D2Q3C6"/>
<feature type="compositionally biased region" description="Low complexity" evidence="2">
    <location>
        <begin position="140"/>
        <end position="151"/>
    </location>
</feature>
<reference evidence="5" key="1">
    <citation type="submission" date="2014-04" db="EMBL/GenBank/DDBJ databases">
        <title>Evolutionary Origins and Diversification of the Mycorrhizal Mutualists.</title>
        <authorList>
            <consortium name="DOE Joint Genome Institute"/>
            <consortium name="Mycorrhizal Genomics Consortium"/>
            <person name="Kohler A."/>
            <person name="Kuo A."/>
            <person name="Nagy L.G."/>
            <person name="Floudas D."/>
            <person name="Copeland A."/>
            <person name="Barry K.W."/>
            <person name="Cichocki N."/>
            <person name="Veneault-Fourrey C."/>
            <person name="LaButti K."/>
            <person name="Lindquist E.A."/>
            <person name="Lipzen A."/>
            <person name="Lundell T."/>
            <person name="Morin E."/>
            <person name="Murat C."/>
            <person name="Riley R."/>
            <person name="Ohm R."/>
            <person name="Sun H."/>
            <person name="Tunlid A."/>
            <person name="Henrissat B."/>
            <person name="Grigoriev I.V."/>
            <person name="Hibbett D.S."/>
            <person name="Martin F."/>
        </authorList>
    </citation>
    <scope>NUCLEOTIDE SEQUENCE [LARGE SCALE GENOMIC DNA]</scope>
    <source>
        <strain evidence="5">FD-334 SS-4</strain>
    </source>
</reference>
<dbReference type="GO" id="GO:0034501">
    <property type="term" value="P:protein localization to kinetochore"/>
    <property type="evidence" value="ECO:0007669"/>
    <property type="project" value="TreeGrafter"/>
</dbReference>
<dbReference type="InterPro" id="IPR013253">
    <property type="entry name" value="Spc7_domain"/>
</dbReference>
<dbReference type="PANTHER" id="PTHR28260">
    <property type="entry name" value="SPINDLE POLE BODY COMPONENT SPC105"/>
    <property type="match status" value="1"/>
</dbReference>
<name>A0A0D2Q3C6_HYPSF</name>
<evidence type="ECO:0000313" key="4">
    <source>
        <dbReference type="EMBL" id="KJA26075.1"/>
    </source>
</evidence>
<feature type="compositionally biased region" description="Basic and acidic residues" evidence="2">
    <location>
        <begin position="337"/>
        <end position="346"/>
    </location>
</feature>
<dbReference type="PANTHER" id="PTHR28260:SF1">
    <property type="entry name" value="SPINDLE POLE BODY COMPONENT SPC105"/>
    <property type="match status" value="1"/>
</dbReference>
<feature type="region of interest" description="Disordered" evidence="2">
    <location>
        <begin position="302"/>
        <end position="604"/>
    </location>
</feature>
<feature type="compositionally biased region" description="Polar residues" evidence="2">
    <location>
        <begin position="473"/>
        <end position="486"/>
    </location>
</feature>
<keyword evidence="1" id="KW-0175">Coiled coil</keyword>